<dbReference type="CDD" id="cd04301">
    <property type="entry name" value="NAT_SF"/>
    <property type="match status" value="1"/>
</dbReference>
<feature type="coiled-coil region" evidence="1">
    <location>
        <begin position="15"/>
        <end position="42"/>
    </location>
</feature>
<protein>
    <submittedName>
        <fullName evidence="3">GNAT family N-acetyltransferase</fullName>
    </submittedName>
</protein>
<name>A0A3E4Q1B4_9FIRM</name>
<dbReference type="PROSITE" id="PS51186">
    <property type="entry name" value="GNAT"/>
    <property type="match status" value="1"/>
</dbReference>
<dbReference type="InterPro" id="IPR016181">
    <property type="entry name" value="Acyl_CoA_acyltransferase"/>
</dbReference>
<dbReference type="SUPFAM" id="SSF55729">
    <property type="entry name" value="Acyl-CoA N-acyltransferases (Nat)"/>
    <property type="match status" value="1"/>
</dbReference>
<dbReference type="Pfam" id="PF00583">
    <property type="entry name" value="Acetyltransf_1"/>
    <property type="match status" value="1"/>
</dbReference>
<evidence type="ECO:0000256" key="1">
    <source>
        <dbReference type="SAM" id="Coils"/>
    </source>
</evidence>
<evidence type="ECO:0000259" key="2">
    <source>
        <dbReference type="PROSITE" id="PS51186"/>
    </source>
</evidence>
<comment type="caution">
    <text evidence="3">The sequence shown here is derived from an EMBL/GenBank/DDBJ whole genome shotgun (WGS) entry which is preliminary data.</text>
</comment>
<gene>
    <name evidence="3" type="ORF">DXC93_02690</name>
</gene>
<feature type="domain" description="N-acetyltransferase" evidence="2">
    <location>
        <begin position="105"/>
        <end position="257"/>
    </location>
</feature>
<dbReference type="InterPro" id="IPR000182">
    <property type="entry name" value="GNAT_dom"/>
</dbReference>
<dbReference type="PANTHER" id="PTHR43415">
    <property type="entry name" value="SPERMIDINE N(1)-ACETYLTRANSFERASE"/>
    <property type="match status" value="1"/>
</dbReference>
<keyword evidence="3" id="KW-0808">Transferase</keyword>
<reference evidence="3 4" key="1">
    <citation type="submission" date="2018-08" db="EMBL/GenBank/DDBJ databases">
        <title>A genome reference for cultivated species of the human gut microbiota.</title>
        <authorList>
            <person name="Zou Y."/>
            <person name="Xue W."/>
            <person name="Luo G."/>
        </authorList>
    </citation>
    <scope>NUCLEOTIDE SEQUENCE [LARGE SCALE GENOMIC DNA]</scope>
    <source>
        <strain evidence="3 4">TF09-3</strain>
    </source>
</reference>
<dbReference type="GO" id="GO:0016747">
    <property type="term" value="F:acyltransferase activity, transferring groups other than amino-acyl groups"/>
    <property type="evidence" value="ECO:0007669"/>
    <property type="project" value="InterPro"/>
</dbReference>
<dbReference type="Gene3D" id="3.40.630.30">
    <property type="match status" value="1"/>
</dbReference>
<keyword evidence="1" id="KW-0175">Coiled coil</keyword>
<dbReference type="EMBL" id="QSRA01000002">
    <property type="protein sequence ID" value="RGK85998.1"/>
    <property type="molecule type" value="Genomic_DNA"/>
</dbReference>
<dbReference type="AlphaFoldDB" id="A0A3E4Q1B4"/>
<evidence type="ECO:0000313" key="4">
    <source>
        <dbReference type="Proteomes" id="UP000261324"/>
    </source>
</evidence>
<dbReference type="Proteomes" id="UP000261324">
    <property type="component" value="Unassembled WGS sequence"/>
</dbReference>
<accession>A0A3E4Q1B4</accession>
<proteinExistence type="predicted"/>
<evidence type="ECO:0000313" key="3">
    <source>
        <dbReference type="EMBL" id="RGK85998.1"/>
    </source>
</evidence>
<dbReference type="PANTHER" id="PTHR43415:SF3">
    <property type="entry name" value="GNAT-FAMILY ACETYLTRANSFERASE"/>
    <property type="match status" value="1"/>
</dbReference>
<sequence>MWTCPNYSLITFRNIETIIKTLKKLENNLKKITSENKDSANKYNKEYNVVNEIRRNITAVNDNLPFLSNLPLETRNDMAEYNLKKKNALRLIINDQNKILEEKEITIRFATSYDLKFIKENYEKLSKSNEVFYSSITNNDDEPKQFKPLSNKYWKNLINKINRFILIGLYYQKKRGFIVIKGISKHECRLIYLYVDEYYQQKGIGKHLLSEAKNTAKQLGYTKISLYVLSNNEIAQSLYKNSNFETTKLRMECSLNE</sequence>
<organism evidence="3 4">
    <name type="scientific">Dorea formicigenerans</name>
    <dbReference type="NCBI Taxonomy" id="39486"/>
    <lineage>
        <taxon>Bacteria</taxon>
        <taxon>Bacillati</taxon>
        <taxon>Bacillota</taxon>
        <taxon>Clostridia</taxon>
        <taxon>Lachnospirales</taxon>
        <taxon>Lachnospiraceae</taxon>
        <taxon>Dorea</taxon>
    </lineage>
</organism>